<organism evidence="2 3">
    <name type="scientific">Dokdonella immobilis</name>
    <dbReference type="NCBI Taxonomy" id="578942"/>
    <lineage>
        <taxon>Bacteria</taxon>
        <taxon>Pseudomonadati</taxon>
        <taxon>Pseudomonadota</taxon>
        <taxon>Gammaproteobacteria</taxon>
        <taxon>Lysobacterales</taxon>
        <taxon>Rhodanobacteraceae</taxon>
        <taxon>Dokdonella</taxon>
    </lineage>
</organism>
<dbReference type="EMBL" id="FOVF01000039">
    <property type="protein sequence ID" value="SFN63018.1"/>
    <property type="molecule type" value="Genomic_DNA"/>
</dbReference>
<feature type="transmembrane region" description="Helical" evidence="1">
    <location>
        <begin position="150"/>
        <end position="170"/>
    </location>
</feature>
<accession>A0A1I5AKT1</accession>
<evidence type="ECO:0000313" key="3">
    <source>
        <dbReference type="Proteomes" id="UP000198575"/>
    </source>
</evidence>
<dbReference type="AlphaFoldDB" id="A0A1I5AKT1"/>
<sequence length="393" mass="42689">MPINPTRPAPPRLITRRILFRVHWAAGVVAGVILAIVGATGAMIGFEAELLSWLNPAYQTPAQGRPALSADAWIAHAATTAPTLQPRSLSWDGDDRPVRVRLSAGRDRGIAVAVNPYSGEILGAERGAEALALAEDLHRRLAAGPVGKQLVGASTALLVLIIVSGLYLRWPGRPGSVSAWLQPNLRLRGRALLWNLHAVVGTWVLAAYLLAALTGLWWSYDGYRNLINGLAGVEGPMRRPAENVDSGGATPSVSQAWSAFRSLAPEATRANLRVPGDKDATVEIRYQDSRSAHERAWDTLRIDRETGLATERQLHRDQPTGRRFVAALFPLHSGSWFGAPGRVLMALASLLMPLFALSGLWLWWLRRRRAIQQMAGRRVLVNEAAARSAGTTN</sequence>
<reference evidence="2 3" key="1">
    <citation type="submission" date="2016-10" db="EMBL/GenBank/DDBJ databases">
        <authorList>
            <person name="de Groot N.N."/>
        </authorList>
    </citation>
    <scope>NUCLEOTIDE SEQUENCE [LARGE SCALE GENOMIC DNA]</scope>
    <source>
        <strain evidence="2 3">CGMCC 1.7659</strain>
    </source>
</reference>
<proteinExistence type="predicted"/>
<keyword evidence="1" id="KW-1133">Transmembrane helix</keyword>
<feature type="transmembrane region" description="Helical" evidence="1">
    <location>
        <begin position="343"/>
        <end position="364"/>
    </location>
</feature>
<dbReference type="PANTHER" id="PTHR34219">
    <property type="entry name" value="IRON-REGULATED INNER MEMBRANE PROTEIN-RELATED"/>
    <property type="match status" value="1"/>
</dbReference>
<dbReference type="Proteomes" id="UP000198575">
    <property type="component" value="Unassembled WGS sequence"/>
</dbReference>
<dbReference type="PANTHER" id="PTHR34219:SF3">
    <property type="entry name" value="BLL7967 PROTEIN"/>
    <property type="match status" value="1"/>
</dbReference>
<feature type="transmembrane region" description="Helical" evidence="1">
    <location>
        <begin position="191"/>
        <end position="218"/>
    </location>
</feature>
<gene>
    <name evidence="2" type="ORF">SAMN05216289_13921</name>
</gene>
<dbReference type="InterPro" id="IPR005625">
    <property type="entry name" value="PepSY-ass_TM"/>
</dbReference>
<keyword evidence="3" id="KW-1185">Reference proteome</keyword>
<protein>
    <submittedName>
        <fullName evidence="2">Sulfite reductase (NADPH) flavoprotein alpha-component</fullName>
    </submittedName>
</protein>
<evidence type="ECO:0000256" key="1">
    <source>
        <dbReference type="SAM" id="Phobius"/>
    </source>
</evidence>
<keyword evidence="1" id="KW-0472">Membrane</keyword>
<dbReference type="STRING" id="578942.SAMN05216289_13921"/>
<name>A0A1I5AKT1_9GAMM</name>
<feature type="transmembrane region" description="Helical" evidence="1">
    <location>
        <begin position="22"/>
        <end position="46"/>
    </location>
</feature>
<dbReference type="Pfam" id="PF03929">
    <property type="entry name" value="PepSY_TM"/>
    <property type="match status" value="1"/>
</dbReference>
<keyword evidence="1" id="KW-0812">Transmembrane</keyword>
<evidence type="ECO:0000313" key="2">
    <source>
        <dbReference type="EMBL" id="SFN63018.1"/>
    </source>
</evidence>
<dbReference type="OrthoDB" id="9816402at2"/>